<gene>
    <name evidence="1" type="ORF">S12H4_58711</name>
</gene>
<sequence length="35" mass="3954">MIDRGNLHIGDCKRLSEPEKLKIWSLLTKGKMKGG</sequence>
<proteinExistence type="predicted"/>
<protein>
    <submittedName>
        <fullName evidence="1">Uncharacterized protein</fullName>
    </submittedName>
</protein>
<evidence type="ECO:0000313" key="1">
    <source>
        <dbReference type="EMBL" id="GAJ21148.1"/>
    </source>
</evidence>
<feature type="non-terminal residue" evidence="1">
    <location>
        <position position="35"/>
    </location>
</feature>
<name>X1UUH0_9ZZZZ</name>
<accession>X1UUH0</accession>
<dbReference type="EMBL" id="BARW01038200">
    <property type="protein sequence ID" value="GAJ21148.1"/>
    <property type="molecule type" value="Genomic_DNA"/>
</dbReference>
<organism evidence="1">
    <name type="scientific">marine sediment metagenome</name>
    <dbReference type="NCBI Taxonomy" id="412755"/>
    <lineage>
        <taxon>unclassified sequences</taxon>
        <taxon>metagenomes</taxon>
        <taxon>ecological metagenomes</taxon>
    </lineage>
</organism>
<dbReference type="AlphaFoldDB" id="X1UUH0"/>
<comment type="caution">
    <text evidence="1">The sequence shown here is derived from an EMBL/GenBank/DDBJ whole genome shotgun (WGS) entry which is preliminary data.</text>
</comment>
<reference evidence="1" key="1">
    <citation type="journal article" date="2014" name="Front. Microbiol.">
        <title>High frequency of phylogenetically diverse reductive dehalogenase-homologous genes in deep subseafloor sedimentary metagenomes.</title>
        <authorList>
            <person name="Kawai M."/>
            <person name="Futagami T."/>
            <person name="Toyoda A."/>
            <person name="Takaki Y."/>
            <person name="Nishi S."/>
            <person name="Hori S."/>
            <person name="Arai W."/>
            <person name="Tsubouchi T."/>
            <person name="Morono Y."/>
            <person name="Uchiyama I."/>
            <person name="Ito T."/>
            <person name="Fujiyama A."/>
            <person name="Inagaki F."/>
            <person name="Takami H."/>
        </authorList>
    </citation>
    <scope>NUCLEOTIDE SEQUENCE</scope>
    <source>
        <strain evidence="1">Expedition CK06-06</strain>
    </source>
</reference>